<proteinExistence type="predicted"/>
<protein>
    <recommendedName>
        <fullName evidence="2">Knr4/Smi1-like domain-containing protein</fullName>
    </recommendedName>
</protein>
<dbReference type="AlphaFoldDB" id="A0A2S8FZY0"/>
<evidence type="ECO:0000259" key="2">
    <source>
        <dbReference type="Pfam" id="PF09346"/>
    </source>
</evidence>
<dbReference type="EMBL" id="PUHY01000005">
    <property type="protein sequence ID" value="PQO37736.1"/>
    <property type="molecule type" value="Genomic_DNA"/>
</dbReference>
<feature type="domain" description="Knr4/Smi1-like" evidence="2">
    <location>
        <begin position="42"/>
        <end position="166"/>
    </location>
</feature>
<dbReference type="Pfam" id="PF09346">
    <property type="entry name" value="SMI1_KNR4"/>
    <property type="match status" value="1"/>
</dbReference>
<evidence type="ECO:0000256" key="1">
    <source>
        <dbReference type="SAM" id="MobiDB-lite"/>
    </source>
</evidence>
<dbReference type="Proteomes" id="UP000238322">
    <property type="component" value="Unassembled WGS sequence"/>
</dbReference>
<dbReference type="InterPro" id="IPR037883">
    <property type="entry name" value="Knr4/Smi1-like_sf"/>
</dbReference>
<organism evidence="3 4">
    <name type="scientific">Blastopirellula marina</name>
    <dbReference type="NCBI Taxonomy" id="124"/>
    <lineage>
        <taxon>Bacteria</taxon>
        <taxon>Pseudomonadati</taxon>
        <taxon>Planctomycetota</taxon>
        <taxon>Planctomycetia</taxon>
        <taxon>Pirellulales</taxon>
        <taxon>Pirellulaceae</taxon>
        <taxon>Blastopirellula</taxon>
    </lineage>
</organism>
<feature type="compositionally biased region" description="Basic residues" evidence="1">
    <location>
        <begin position="1"/>
        <end position="18"/>
    </location>
</feature>
<feature type="region of interest" description="Disordered" evidence="1">
    <location>
        <begin position="1"/>
        <end position="22"/>
    </location>
</feature>
<comment type="caution">
    <text evidence="3">The sequence shown here is derived from an EMBL/GenBank/DDBJ whole genome shotgun (WGS) entry which is preliminary data.</text>
</comment>
<accession>A0A2S8FZY0</accession>
<reference evidence="3 4" key="1">
    <citation type="submission" date="2018-02" db="EMBL/GenBank/DDBJ databases">
        <title>Comparative genomes isolates from brazilian mangrove.</title>
        <authorList>
            <person name="Araujo J.E."/>
            <person name="Taketani R.G."/>
            <person name="Silva M.C.P."/>
            <person name="Loureco M.V."/>
            <person name="Andreote F.D."/>
        </authorList>
    </citation>
    <scope>NUCLEOTIDE SEQUENCE [LARGE SCALE GENOMIC DNA]</scope>
    <source>
        <strain evidence="3 4">Hex-1 MGV</strain>
    </source>
</reference>
<sequence length="294" mass="33489">MAKSKRNSKKTMKKHSMPRLKFEHAGKPLTTAELNYWASELRLTEEHQKLLKKSNGGRPDQEYFRWERPHDELEVMCLDRFFGLDPSPFGPDRSIDCLSIMVRFRDYLPRYAIPVAALSSDDLLLTFHSGPRVGQIWLFYSPHHVDVDDPEDGIAFVASSLNEFLNMLTAPEDPYDPITIALDSPKVRGKQLAILLKSVGCKVFKYKGVMYSQVALPPAWEWPNYRRAAGGLEETDLPAFLAVEKNLTYGYAPKCDLRKKGHPMLRINVTKSQRKKCVKELLGLLGEHAEVVDA</sequence>
<dbReference type="SUPFAM" id="SSF160631">
    <property type="entry name" value="SMI1/KNR4-like"/>
    <property type="match status" value="1"/>
</dbReference>
<evidence type="ECO:0000313" key="4">
    <source>
        <dbReference type="Proteomes" id="UP000238322"/>
    </source>
</evidence>
<evidence type="ECO:0000313" key="3">
    <source>
        <dbReference type="EMBL" id="PQO37736.1"/>
    </source>
</evidence>
<dbReference type="InterPro" id="IPR018958">
    <property type="entry name" value="Knr4/Smi1-like_dom"/>
</dbReference>
<gene>
    <name evidence="3" type="ORF">C5Y83_07275</name>
</gene>
<name>A0A2S8FZY0_9BACT</name>